<dbReference type="RefSeq" id="WP_072955895.1">
    <property type="nucleotide sequence ID" value="NZ_FQUH01000003.1"/>
</dbReference>
<accession>A0A1M4WLB9</accession>
<organism evidence="2 3">
    <name type="scientific">Vibrio gazogenes DSM 21264 = NBRC 103151</name>
    <dbReference type="NCBI Taxonomy" id="1123492"/>
    <lineage>
        <taxon>Bacteria</taxon>
        <taxon>Pseudomonadati</taxon>
        <taxon>Pseudomonadota</taxon>
        <taxon>Gammaproteobacteria</taxon>
        <taxon>Vibrionales</taxon>
        <taxon>Vibrionaceae</taxon>
        <taxon>Vibrio</taxon>
    </lineage>
</organism>
<dbReference type="NCBIfam" id="TIGR00199">
    <property type="entry name" value="PncC_domain"/>
    <property type="match status" value="1"/>
</dbReference>
<dbReference type="InterPro" id="IPR036653">
    <property type="entry name" value="CinA-like_C"/>
</dbReference>
<reference evidence="3" key="1">
    <citation type="submission" date="2016-11" db="EMBL/GenBank/DDBJ databases">
        <authorList>
            <person name="Varghese N."/>
            <person name="Submissions S."/>
        </authorList>
    </citation>
    <scope>NUCLEOTIDE SEQUENCE [LARGE SCALE GENOMIC DNA]</scope>
    <source>
        <strain evidence="3">DSM 21264</strain>
    </source>
</reference>
<dbReference type="InterPro" id="IPR008136">
    <property type="entry name" value="CinA_C"/>
</dbReference>
<proteinExistence type="predicted"/>
<dbReference type="Gene3D" id="3.90.950.20">
    <property type="entry name" value="CinA-like"/>
    <property type="match status" value="1"/>
</dbReference>
<dbReference type="NCBIfam" id="NF002975">
    <property type="entry name" value="PRK03661.1"/>
    <property type="match status" value="1"/>
</dbReference>
<dbReference type="EMBL" id="FQUH01000003">
    <property type="protein sequence ID" value="SHE81995.1"/>
    <property type="molecule type" value="Genomic_DNA"/>
</dbReference>
<sequence length="167" mass="17777">MELHETLSQRIGELLVACGDVLVTAESCTGGGIATAITEIAGSSAWFDRAFVTYSNEAKQQMLGVRQETLSQWGAVSEQTVLEMATGALLHSQASLAVSVSGVAGPGGGSVEKPVGTVCFAWKTRSGWNKVETVHFSGSRTQVRSQAVYHALQTIHDYLIHERAPQS</sequence>
<evidence type="ECO:0000259" key="1">
    <source>
        <dbReference type="Pfam" id="PF02464"/>
    </source>
</evidence>
<gene>
    <name evidence="2" type="ORF">SAMN02745781_00822</name>
</gene>
<name>A0A1M4WLB9_VIBGA</name>
<dbReference type="SUPFAM" id="SSF142433">
    <property type="entry name" value="CinA-like"/>
    <property type="match status" value="1"/>
</dbReference>
<feature type="domain" description="CinA C-terminal" evidence="1">
    <location>
        <begin position="5"/>
        <end position="158"/>
    </location>
</feature>
<dbReference type="AlphaFoldDB" id="A0A1M4WLB9"/>
<keyword evidence="3" id="KW-1185">Reference proteome</keyword>
<dbReference type="Pfam" id="PF02464">
    <property type="entry name" value="CinA"/>
    <property type="match status" value="1"/>
</dbReference>
<dbReference type="Proteomes" id="UP000184159">
    <property type="component" value="Unassembled WGS sequence"/>
</dbReference>
<evidence type="ECO:0000313" key="2">
    <source>
        <dbReference type="EMBL" id="SHE81995.1"/>
    </source>
</evidence>
<protein>
    <submittedName>
        <fullName evidence="2">Nicotinamide-nucleotide amidase</fullName>
    </submittedName>
</protein>
<evidence type="ECO:0000313" key="3">
    <source>
        <dbReference type="Proteomes" id="UP000184159"/>
    </source>
</evidence>